<accession>B8AYS8</accession>
<dbReference type="HOGENOM" id="CLU_1386206_0_0_1"/>
<keyword evidence="3" id="KW-1185">Reference proteome</keyword>
<evidence type="ECO:0000313" key="3">
    <source>
        <dbReference type="Proteomes" id="UP000007015"/>
    </source>
</evidence>
<feature type="compositionally biased region" description="Polar residues" evidence="1">
    <location>
        <begin position="14"/>
        <end position="31"/>
    </location>
</feature>
<proteinExistence type="predicted"/>
<dbReference type="AlphaFoldDB" id="B8AYS8"/>
<evidence type="ECO:0000313" key="2">
    <source>
        <dbReference type="EMBL" id="EEC79324.1"/>
    </source>
</evidence>
<sequence length="197" mass="21373">MPLRPRPRPLGPRQTTVQPLSSPYATPPSTGTALSLRQIQDLRSHAVSSLTHAKPTSISAARASASTAIGCATLRQSGLQPLLQTMLRRSDVAVCDALGKPSEAAMPPPTTVMVTTTSLSPPSPHTRLLPCLHCRICRCRRRLLSHGRRKPAAVAAAAVISHRRQQPPMQNRRHLQRSRGYVVCLFGDEVSIFQGQT</sequence>
<organism evidence="2 3">
    <name type="scientific">Oryza sativa subsp. indica</name>
    <name type="common">Rice</name>
    <dbReference type="NCBI Taxonomy" id="39946"/>
    <lineage>
        <taxon>Eukaryota</taxon>
        <taxon>Viridiplantae</taxon>
        <taxon>Streptophyta</taxon>
        <taxon>Embryophyta</taxon>
        <taxon>Tracheophyta</taxon>
        <taxon>Spermatophyta</taxon>
        <taxon>Magnoliopsida</taxon>
        <taxon>Liliopsida</taxon>
        <taxon>Poales</taxon>
        <taxon>Poaceae</taxon>
        <taxon>BOP clade</taxon>
        <taxon>Oryzoideae</taxon>
        <taxon>Oryzeae</taxon>
        <taxon>Oryzinae</taxon>
        <taxon>Oryza</taxon>
        <taxon>Oryza sativa</taxon>
    </lineage>
</organism>
<dbReference type="Gramene" id="BGIOSGA017939-TA">
    <property type="protein sequence ID" value="BGIOSGA017939-PA"/>
    <property type="gene ID" value="BGIOSGA017939"/>
</dbReference>
<reference evidence="2 3" key="1">
    <citation type="journal article" date="2005" name="PLoS Biol.">
        <title>The genomes of Oryza sativa: a history of duplications.</title>
        <authorList>
            <person name="Yu J."/>
            <person name="Wang J."/>
            <person name="Lin W."/>
            <person name="Li S."/>
            <person name="Li H."/>
            <person name="Zhou J."/>
            <person name="Ni P."/>
            <person name="Dong W."/>
            <person name="Hu S."/>
            <person name="Zeng C."/>
            <person name="Zhang J."/>
            <person name="Zhang Y."/>
            <person name="Li R."/>
            <person name="Xu Z."/>
            <person name="Li S."/>
            <person name="Li X."/>
            <person name="Zheng H."/>
            <person name="Cong L."/>
            <person name="Lin L."/>
            <person name="Yin J."/>
            <person name="Geng J."/>
            <person name="Li G."/>
            <person name="Shi J."/>
            <person name="Liu J."/>
            <person name="Lv H."/>
            <person name="Li J."/>
            <person name="Wang J."/>
            <person name="Deng Y."/>
            <person name="Ran L."/>
            <person name="Shi X."/>
            <person name="Wang X."/>
            <person name="Wu Q."/>
            <person name="Li C."/>
            <person name="Ren X."/>
            <person name="Wang J."/>
            <person name="Wang X."/>
            <person name="Li D."/>
            <person name="Liu D."/>
            <person name="Zhang X."/>
            <person name="Ji Z."/>
            <person name="Zhao W."/>
            <person name="Sun Y."/>
            <person name="Zhang Z."/>
            <person name="Bao J."/>
            <person name="Han Y."/>
            <person name="Dong L."/>
            <person name="Ji J."/>
            <person name="Chen P."/>
            <person name="Wu S."/>
            <person name="Liu J."/>
            <person name="Xiao Y."/>
            <person name="Bu D."/>
            <person name="Tan J."/>
            <person name="Yang L."/>
            <person name="Ye C."/>
            <person name="Zhang J."/>
            <person name="Xu J."/>
            <person name="Zhou Y."/>
            <person name="Yu Y."/>
            <person name="Zhang B."/>
            <person name="Zhuang S."/>
            <person name="Wei H."/>
            <person name="Liu B."/>
            <person name="Lei M."/>
            <person name="Yu H."/>
            <person name="Li Y."/>
            <person name="Xu H."/>
            <person name="Wei S."/>
            <person name="He X."/>
            <person name="Fang L."/>
            <person name="Zhang Z."/>
            <person name="Zhang Y."/>
            <person name="Huang X."/>
            <person name="Su Z."/>
            <person name="Tong W."/>
            <person name="Li J."/>
            <person name="Tong Z."/>
            <person name="Li S."/>
            <person name="Ye J."/>
            <person name="Wang L."/>
            <person name="Fang L."/>
            <person name="Lei T."/>
            <person name="Chen C."/>
            <person name="Chen H."/>
            <person name="Xu Z."/>
            <person name="Li H."/>
            <person name="Huang H."/>
            <person name="Zhang F."/>
            <person name="Xu H."/>
            <person name="Li N."/>
            <person name="Zhao C."/>
            <person name="Li S."/>
            <person name="Dong L."/>
            <person name="Huang Y."/>
            <person name="Li L."/>
            <person name="Xi Y."/>
            <person name="Qi Q."/>
            <person name="Li W."/>
            <person name="Zhang B."/>
            <person name="Hu W."/>
            <person name="Zhang Y."/>
            <person name="Tian X."/>
            <person name="Jiao Y."/>
            <person name="Liang X."/>
            <person name="Jin J."/>
            <person name="Gao L."/>
            <person name="Zheng W."/>
            <person name="Hao B."/>
            <person name="Liu S."/>
            <person name="Wang W."/>
            <person name="Yuan L."/>
            <person name="Cao M."/>
            <person name="McDermott J."/>
            <person name="Samudrala R."/>
            <person name="Wang J."/>
            <person name="Wong G.K."/>
            <person name="Yang H."/>
        </authorList>
    </citation>
    <scope>NUCLEOTIDE SEQUENCE [LARGE SCALE GENOMIC DNA]</scope>
    <source>
        <strain evidence="3">cv. 93-11</strain>
    </source>
</reference>
<protein>
    <submittedName>
        <fullName evidence="2">Uncharacterized protein</fullName>
    </submittedName>
</protein>
<feature type="region of interest" description="Disordered" evidence="1">
    <location>
        <begin position="1"/>
        <end position="31"/>
    </location>
</feature>
<dbReference type="Proteomes" id="UP000007015">
    <property type="component" value="Chromosome 5"/>
</dbReference>
<name>B8AYS8_ORYSI</name>
<evidence type="ECO:0000256" key="1">
    <source>
        <dbReference type="SAM" id="MobiDB-lite"/>
    </source>
</evidence>
<dbReference type="EMBL" id="CM000130">
    <property type="protein sequence ID" value="EEC79324.1"/>
    <property type="molecule type" value="Genomic_DNA"/>
</dbReference>
<gene>
    <name evidence="2" type="ORF">OsI_20173</name>
</gene>